<dbReference type="EMBL" id="QUSF01000040">
    <property type="protein sequence ID" value="RLV98540.1"/>
    <property type="molecule type" value="Genomic_DNA"/>
</dbReference>
<evidence type="ECO:0000313" key="2">
    <source>
        <dbReference type="Proteomes" id="UP000276834"/>
    </source>
</evidence>
<gene>
    <name evidence="1" type="ORF">DV515_00010683</name>
</gene>
<evidence type="ECO:0000313" key="1">
    <source>
        <dbReference type="EMBL" id="RLV98540.1"/>
    </source>
</evidence>
<dbReference type="Proteomes" id="UP000276834">
    <property type="component" value="Unassembled WGS sequence"/>
</dbReference>
<sequence length="69" mass="7710">MAKWQTKRSSSLITSLFKPCKYFKLCPSTADISMHKPGQLFLPCALDSPVSCCAPVTGWLHFTANEILY</sequence>
<keyword evidence="2" id="KW-1185">Reference proteome</keyword>
<name>A0A3L8S9B2_CHLGU</name>
<accession>A0A3L8S9B2</accession>
<comment type="caution">
    <text evidence="1">The sequence shown here is derived from an EMBL/GenBank/DDBJ whole genome shotgun (WGS) entry which is preliminary data.</text>
</comment>
<protein>
    <submittedName>
        <fullName evidence="1">Uncharacterized protein</fullName>
    </submittedName>
</protein>
<organism evidence="1 2">
    <name type="scientific">Chloebia gouldiae</name>
    <name type="common">Gouldian finch</name>
    <name type="synonym">Erythrura gouldiae</name>
    <dbReference type="NCBI Taxonomy" id="44316"/>
    <lineage>
        <taxon>Eukaryota</taxon>
        <taxon>Metazoa</taxon>
        <taxon>Chordata</taxon>
        <taxon>Craniata</taxon>
        <taxon>Vertebrata</taxon>
        <taxon>Euteleostomi</taxon>
        <taxon>Archelosauria</taxon>
        <taxon>Archosauria</taxon>
        <taxon>Dinosauria</taxon>
        <taxon>Saurischia</taxon>
        <taxon>Theropoda</taxon>
        <taxon>Coelurosauria</taxon>
        <taxon>Aves</taxon>
        <taxon>Neognathae</taxon>
        <taxon>Neoaves</taxon>
        <taxon>Telluraves</taxon>
        <taxon>Australaves</taxon>
        <taxon>Passeriformes</taxon>
        <taxon>Passeroidea</taxon>
        <taxon>Passeridae</taxon>
        <taxon>Chloebia</taxon>
    </lineage>
</organism>
<dbReference type="AlphaFoldDB" id="A0A3L8S9B2"/>
<reference evidence="1 2" key="1">
    <citation type="journal article" date="2018" name="Proc. R. Soc. B">
        <title>A non-coding region near Follistatin controls head colour polymorphism in the Gouldian finch.</title>
        <authorList>
            <person name="Toomey M.B."/>
            <person name="Marques C.I."/>
            <person name="Andrade P."/>
            <person name="Araujo P.M."/>
            <person name="Sabatino S."/>
            <person name="Gazda M.A."/>
            <person name="Afonso S."/>
            <person name="Lopes R.J."/>
            <person name="Corbo J.C."/>
            <person name="Carneiro M."/>
        </authorList>
    </citation>
    <scope>NUCLEOTIDE SEQUENCE [LARGE SCALE GENOMIC DNA]</scope>
    <source>
        <strain evidence="1">Red01</strain>
        <tissue evidence="1">Muscle</tissue>
    </source>
</reference>
<proteinExistence type="predicted"/>